<evidence type="ECO:0000313" key="6">
    <source>
        <dbReference type="EMBL" id="KAF2201877.1"/>
    </source>
</evidence>
<reference evidence="6" key="1">
    <citation type="journal article" date="2020" name="Stud. Mycol.">
        <title>101 Dothideomycetes genomes: a test case for predicting lifestyles and emergence of pathogens.</title>
        <authorList>
            <person name="Haridas S."/>
            <person name="Albert R."/>
            <person name="Binder M."/>
            <person name="Bloem J."/>
            <person name="Labutti K."/>
            <person name="Salamov A."/>
            <person name="Andreopoulos B."/>
            <person name="Baker S."/>
            <person name="Barry K."/>
            <person name="Bills G."/>
            <person name="Bluhm B."/>
            <person name="Cannon C."/>
            <person name="Castanera R."/>
            <person name="Culley D."/>
            <person name="Daum C."/>
            <person name="Ezra D."/>
            <person name="Gonzalez J."/>
            <person name="Henrissat B."/>
            <person name="Kuo A."/>
            <person name="Liang C."/>
            <person name="Lipzen A."/>
            <person name="Lutzoni F."/>
            <person name="Magnuson J."/>
            <person name="Mondo S."/>
            <person name="Nolan M."/>
            <person name="Ohm R."/>
            <person name="Pangilinan J."/>
            <person name="Park H.-J."/>
            <person name="Ramirez L."/>
            <person name="Alfaro M."/>
            <person name="Sun H."/>
            <person name="Tritt A."/>
            <person name="Yoshinaga Y."/>
            <person name="Zwiers L.-H."/>
            <person name="Turgeon B."/>
            <person name="Goodwin S."/>
            <person name="Spatafora J."/>
            <person name="Crous P."/>
            <person name="Grigoriev I."/>
        </authorList>
    </citation>
    <scope>NUCLEOTIDE SEQUENCE</scope>
    <source>
        <strain evidence="6">ATCC 74209</strain>
    </source>
</reference>
<gene>
    <name evidence="6" type="ORF">GQ43DRAFT_17923</name>
</gene>
<dbReference type="SUPFAM" id="SSF51445">
    <property type="entry name" value="(Trans)glycosidases"/>
    <property type="match status" value="1"/>
</dbReference>
<sequence length="487" mass="50709">MKNFDKSFVLVGLAALAAAHPHKIYGHNHLHGKHDKRAFVTATAYTTVTAAEVIVWADNNGAPYKTETVEVTTALESSTVLTISAVTSGAETSVVVTILTVTPSAETPALTVTTSSVTGSSITAQGSSSTMITTSATVSEVAVSSANSVSSPSATSSATISSSETSTSVVSSSAVAPVPTSIVGSSAYAAPALSTQSQATASTTPGSTPSASMPGPQKAQESGMPLGVAWDAFYRASNGSAECKTPEMVTSDFNTMNDLGFKVVRTYGSGCDQVARALPAALENGQKLILGIYSPQESISQSVQIFSDAIKQHAGGSWDSIVLVTVENERVNAHELTVARIVDLIDQTRSALAGVGYNGPVGAVETVPALVSNPALCENSDYALANIHAFFDGKVTPNDAGTFVLNEVARVAEACPNKRIIVMESGWPYQGSTNNKAVPSRDNQKAAINSIRQAFDQDLILFSAFNSDWKTDQPETFAAEKYWGFVS</sequence>
<dbReference type="GO" id="GO:0009277">
    <property type="term" value="C:fungal-type cell wall"/>
    <property type="evidence" value="ECO:0007669"/>
    <property type="project" value="TreeGrafter"/>
</dbReference>
<feature type="region of interest" description="Disordered" evidence="4">
    <location>
        <begin position="146"/>
        <end position="174"/>
    </location>
</feature>
<dbReference type="AlphaFoldDB" id="A0A9P4MTA3"/>
<dbReference type="GO" id="GO:0005576">
    <property type="term" value="C:extracellular region"/>
    <property type="evidence" value="ECO:0007669"/>
    <property type="project" value="TreeGrafter"/>
</dbReference>
<accession>A0A9P4MTA3</accession>
<feature type="signal peptide" evidence="5">
    <location>
        <begin position="1"/>
        <end position="19"/>
    </location>
</feature>
<dbReference type="GO" id="GO:0042973">
    <property type="term" value="F:glucan endo-1,3-beta-D-glucosidase activity"/>
    <property type="evidence" value="ECO:0007669"/>
    <property type="project" value="TreeGrafter"/>
</dbReference>
<dbReference type="Proteomes" id="UP000799536">
    <property type="component" value="Unassembled WGS sequence"/>
</dbReference>
<dbReference type="GO" id="GO:0071555">
    <property type="term" value="P:cell wall organization"/>
    <property type="evidence" value="ECO:0007669"/>
    <property type="project" value="TreeGrafter"/>
</dbReference>
<organism evidence="6 7">
    <name type="scientific">Delitschia confertaspora ATCC 74209</name>
    <dbReference type="NCBI Taxonomy" id="1513339"/>
    <lineage>
        <taxon>Eukaryota</taxon>
        <taxon>Fungi</taxon>
        <taxon>Dikarya</taxon>
        <taxon>Ascomycota</taxon>
        <taxon>Pezizomycotina</taxon>
        <taxon>Dothideomycetes</taxon>
        <taxon>Pleosporomycetidae</taxon>
        <taxon>Pleosporales</taxon>
        <taxon>Delitschiaceae</taxon>
        <taxon>Delitschia</taxon>
    </lineage>
</organism>
<dbReference type="EMBL" id="ML993957">
    <property type="protein sequence ID" value="KAF2201877.1"/>
    <property type="molecule type" value="Genomic_DNA"/>
</dbReference>
<comment type="subcellular location">
    <subcellularLocation>
        <location evidence="1">Cell envelope</location>
    </subcellularLocation>
</comment>
<dbReference type="Gene3D" id="3.20.20.80">
    <property type="entry name" value="Glycosidases"/>
    <property type="match status" value="1"/>
</dbReference>
<evidence type="ECO:0000256" key="5">
    <source>
        <dbReference type="SAM" id="SignalP"/>
    </source>
</evidence>
<dbReference type="OrthoDB" id="941679at2759"/>
<dbReference type="PANTHER" id="PTHR16631:SF14">
    <property type="entry name" value="FAMILY 17 GLUCOSIDASE SCW10-RELATED"/>
    <property type="match status" value="1"/>
</dbReference>
<dbReference type="GO" id="GO:0009986">
    <property type="term" value="C:cell surface"/>
    <property type="evidence" value="ECO:0007669"/>
    <property type="project" value="TreeGrafter"/>
</dbReference>
<name>A0A9P4MTA3_9PLEO</name>
<comment type="caution">
    <text evidence="6">The sequence shown here is derived from an EMBL/GenBank/DDBJ whole genome shotgun (WGS) entry which is preliminary data.</text>
</comment>
<protein>
    <submittedName>
        <fullName evidence="6">Glycoside hydrolase</fullName>
    </submittedName>
</protein>
<comment type="similarity">
    <text evidence="2">Belongs to the glycosyl hydrolase 17 family.</text>
</comment>
<keyword evidence="5" id="KW-0732">Signal</keyword>
<feature type="compositionally biased region" description="Low complexity" evidence="4">
    <location>
        <begin position="197"/>
        <end position="216"/>
    </location>
</feature>
<proteinExistence type="inferred from homology"/>
<keyword evidence="7" id="KW-1185">Reference proteome</keyword>
<evidence type="ECO:0000256" key="4">
    <source>
        <dbReference type="SAM" id="MobiDB-lite"/>
    </source>
</evidence>
<dbReference type="InterPro" id="IPR017853">
    <property type="entry name" value="GH"/>
</dbReference>
<dbReference type="InterPro" id="IPR050732">
    <property type="entry name" value="Beta-glucan_modifiers"/>
</dbReference>
<evidence type="ECO:0000256" key="1">
    <source>
        <dbReference type="ARBA" id="ARBA00004196"/>
    </source>
</evidence>
<dbReference type="PANTHER" id="PTHR16631">
    <property type="entry name" value="GLUCAN 1,3-BETA-GLUCOSIDASE"/>
    <property type="match status" value="1"/>
</dbReference>
<keyword evidence="3 6" id="KW-0378">Hydrolase</keyword>
<evidence type="ECO:0000313" key="7">
    <source>
        <dbReference type="Proteomes" id="UP000799536"/>
    </source>
</evidence>
<evidence type="ECO:0000256" key="2">
    <source>
        <dbReference type="ARBA" id="ARBA00008773"/>
    </source>
</evidence>
<feature type="chain" id="PRO_5040159262" evidence="5">
    <location>
        <begin position="20"/>
        <end position="487"/>
    </location>
</feature>
<evidence type="ECO:0000256" key="3">
    <source>
        <dbReference type="ARBA" id="ARBA00022801"/>
    </source>
</evidence>
<feature type="region of interest" description="Disordered" evidence="4">
    <location>
        <begin position="197"/>
        <end position="223"/>
    </location>
</feature>